<proteinExistence type="predicted"/>
<name>A0ABQ9AQK8_9ROSI</name>
<evidence type="ECO:0000313" key="1">
    <source>
        <dbReference type="EMBL" id="KAJ6355189.1"/>
    </source>
</evidence>
<reference evidence="1" key="1">
    <citation type="submission" date="2022-10" db="EMBL/GenBank/DDBJ databases">
        <authorList>
            <person name="Hyden B.L."/>
            <person name="Feng K."/>
            <person name="Yates T."/>
            <person name="Jawdy S."/>
            <person name="Smart L.B."/>
            <person name="Muchero W."/>
        </authorList>
    </citation>
    <scope>NUCLEOTIDE SEQUENCE</scope>
    <source>
        <tissue evidence="1">Shoot tip</tissue>
    </source>
</reference>
<dbReference type="EMBL" id="JAPFFI010000017">
    <property type="protein sequence ID" value="KAJ6355189.1"/>
    <property type="molecule type" value="Genomic_DNA"/>
</dbReference>
<keyword evidence="2" id="KW-1185">Reference proteome</keyword>
<reference evidence="1" key="2">
    <citation type="journal article" date="2023" name="Int. J. Mol. Sci.">
        <title>De Novo Assembly and Annotation of 11 Diverse Shrub Willow (Salix) Genomes Reveals Novel Gene Organization in Sex-Linked Regions.</title>
        <authorList>
            <person name="Hyden B."/>
            <person name="Feng K."/>
            <person name="Yates T.B."/>
            <person name="Jawdy S."/>
            <person name="Cereghino C."/>
            <person name="Smart L.B."/>
            <person name="Muchero W."/>
        </authorList>
    </citation>
    <scope>NUCLEOTIDE SEQUENCE</scope>
    <source>
        <tissue evidence="1">Shoot tip</tissue>
    </source>
</reference>
<gene>
    <name evidence="1" type="ORF">OIU77_005725</name>
</gene>
<accession>A0ABQ9AQK8</accession>
<sequence length="90" mass="9916">MYDQLMTLRRITRDLQEERWFGHEGEGLHVVVDRVVAGGAPLAVGRAADGALVGEDFASFFLASDSSSLVFNMDVQKCIEMITQFIHVSG</sequence>
<protein>
    <submittedName>
        <fullName evidence="1">Uncharacterized protein</fullName>
    </submittedName>
</protein>
<dbReference type="Proteomes" id="UP001141253">
    <property type="component" value="Chromosome 18"/>
</dbReference>
<comment type="caution">
    <text evidence="1">The sequence shown here is derived from an EMBL/GenBank/DDBJ whole genome shotgun (WGS) entry which is preliminary data.</text>
</comment>
<evidence type="ECO:0000313" key="2">
    <source>
        <dbReference type="Proteomes" id="UP001141253"/>
    </source>
</evidence>
<organism evidence="1 2">
    <name type="scientific">Salix suchowensis</name>
    <dbReference type="NCBI Taxonomy" id="1278906"/>
    <lineage>
        <taxon>Eukaryota</taxon>
        <taxon>Viridiplantae</taxon>
        <taxon>Streptophyta</taxon>
        <taxon>Embryophyta</taxon>
        <taxon>Tracheophyta</taxon>
        <taxon>Spermatophyta</taxon>
        <taxon>Magnoliopsida</taxon>
        <taxon>eudicotyledons</taxon>
        <taxon>Gunneridae</taxon>
        <taxon>Pentapetalae</taxon>
        <taxon>rosids</taxon>
        <taxon>fabids</taxon>
        <taxon>Malpighiales</taxon>
        <taxon>Salicaceae</taxon>
        <taxon>Saliceae</taxon>
        <taxon>Salix</taxon>
    </lineage>
</organism>